<dbReference type="PANTHER" id="PTHR31374">
    <property type="entry name" value="AUXIN-INDUCED PROTEIN-LIKE-RELATED"/>
    <property type="match status" value="1"/>
</dbReference>
<evidence type="ECO:0000313" key="2">
    <source>
        <dbReference type="EMBL" id="KMZ63224.1"/>
    </source>
</evidence>
<dbReference type="GO" id="GO:0009733">
    <property type="term" value="P:response to auxin"/>
    <property type="evidence" value="ECO:0007669"/>
    <property type="project" value="InterPro"/>
</dbReference>
<keyword evidence="3" id="KW-1185">Reference proteome</keyword>
<gene>
    <name evidence="2" type="ORF">ZOSMA_41G00680</name>
</gene>
<dbReference type="Pfam" id="PF02519">
    <property type="entry name" value="Auxin_inducible"/>
    <property type="match status" value="1"/>
</dbReference>
<protein>
    <submittedName>
        <fullName evidence="2">SAUR-like auxin-responsive protein family</fullName>
    </submittedName>
</protein>
<evidence type="ECO:0000313" key="3">
    <source>
        <dbReference type="Proteomes" id="UP000036987"/>
    </source>
</evidence>
<proteinExistence type="inferred from homology"/>
<dbReference type="AlphaFoldDB" id="A0A0K9P2N0"/>
<comment type="similarity">
    <text evidence="1">Belongs to the ARG7 family.</text>
</comment>
<organism evidence="2 3">
    <name type="scientific">Zostera marina</name>
    <name type="common">Eelgrass</name>
    <dbReference type="NCBI Taxonomy" id="29655"/>
    <lineage>
        <taxon>Eukaryota</taxon>
        <taxon>Viridiplantae</taxon>
        <taxon>Streptophyta</taxon>
        <taxon>Embryophyta</taxon>
        <taxon>Tracheophyta</taxon>
        <taxon>Spermatophyta</taxon>
        <taxon>Magnoliopsida</taxon>
        <taxon>Liliopsida</taxon>
        <taxon>Zosteraceae</taxon>
        <taxon>Zostera</taxon>
    </lineage>
</organism>
<sequence>MGKFLNKLKQINPTRRSYKTLKKVDGGDPNAIPKDVPKGHLVVYVGDGLKRFVVELGFLHHPLVQDLLDQARQEYGFSHNSKLCIPCDELSFHNILMCIGARPSSKLLHRCPCFF</sequence>
<dbReference type="OMA" id="LMCIGAR"/>
<comment type="caution">
    <text evidence="2">The sequence shown here is derived from an EMBL/GenBank/DDBJ whole genome shotgun (WGS) entry which is preliminary data.</text>
</comment>
<dbReference type="Proteomes" id="UP000036987">
    <property type="component" value="Unassembled WGS sequence"/>
</dbReference>
<reference evidence="3" key="1">
    <citation type="journal article" date="2016" name="Nature">
        <title>The genome of the seagrass Zostera marina reveals angiosperm adaptation to the sea.</title>
        <authorList>
            <person name="Olsen J.L."/>
            <person name="Rouze P."/>
            <person name="Verhelst B."/>
            <person name="Lin Y.-C."/>
            <person name="Bayer T."/>
            <person name="Collen J."/>
            <person name="Dattolo E."/>
            <person name="De Paoli E."/>
            <person name="Dittami S."/>
            <person name="Maumus F."/>
            <person name="Michel G."/>
            <person name="Kersting A."/>
            <person name="Lauritano C."/>
            <person name="Lohaus R."/>
            <person name="Toepel M."/>
            <person name="Tonon T."/>
            <person name="Vanneste K."/>
            <person name="Amirebrahimi M."/>
            <person name="Brakel J."/>
            <person name="Bostroem C."/>
            <person name="Chovatia M."/>
            <person name="Grimwood J."/>
            <person name="Jenkins J.W."/>
            <person name="Jueterbock A."/>
            <person name="Mraz A."/>
            <person name="Stam W.T."/>
            <person name="Tice H."/>
            <person name="Bornberg-Bauer E."/>
            <person name="Green P.J."/>
            <person name="Pearson G.A."/>
            <person name="Procaccini G."/>
            <person name="Duarte C.M."/>
            <person name="Schmutz J."/>
            <person name="Reusch T.B.H."/>
            <person name="Van de Peer Y."/>
        </authorList>
    </citation>
    <scope>NUCLEOTIDE SEQUENCE [LARGE SCALE GENOMIC DNA]</scope>
    <source>
        <strain evidence="3">cv. Finnish</strain>
    </source>
</reference>
<evidence type="ECO:0000256" key="1">
    <source>
        <dbReference type="ARBA" id="ARBA00006974"/>
    </source>
</evidence>
<name>A0A0K9P2N0_ZOSMR</name>
<dbReference type="PANTHER" id="PTHR31374:SF9">
    <property type="entry name" value="AUXIN-RESPONSIVE FAMILY PROTEIN"/>
    <property type="match status" value="1"/>
</dbReference>
<accession>A0A0K9P2N0</accession>
<dbReference type="InterPro" id="IPR003676">
    <property type="entry name" value="SAUR_fam"/>
</dbReference>
<dbReference type="EMBL" id="LFYR01001258">
    <property type="protein sequence ID" value="KMZ63224.1"/>
    <property type="molecule type" value="Genomic_DNA"/>
</dbReference>
<dbReference type="OrthoDB" id="1840940at2759"/>